<dbReference type="GO" id="GO:0000160">
    <property type="term" value="P:phosphorelay signal transduction system"/>
    <property type="evidence" value="ECO:0007669"/>
    <property type="project" value="InterPro"/>
</dbReference>
<dbReference type="EMBL" id="LNQE01001040">
    <property type="protein sequence ID" value="KUG21609.1"/>
    <property type="molecule type" value="Genomic_DNA"/>
</dbReference>
<proteinExistence type="predicted"/>
<dbReference type="CDD" id="cd17535">
    <property type="entry name" value="REC_NarL-like"/>
    <property type="match status" value="1"/>
</dbReference>
<dbReference type="PANTHER" id="PTHR43228">
    <property type="entry name" value="TWO-COMPONENT RESPONSE REGULATOR"/>
    <property type="match status" value="1"/>
</dbReference>
<reference evidence="2" key="1">
    <citation type="journal article" date="2015" name="Proc. Natl. Acad. Sci. U.S.A.">
        <title>Networks of energetic and metabolic interactions define dynamics in microbial communities.</title>
        <authorList>
            <person name="Embree M."/>
            <person name="Liu J.K."/>
            <person name="Al-Bassam M.M."/>
            <person name="Zengler K."/>
        </authorList>
    </citation>
    <scope>NUCLEOTIDE SEQUENCE</scope>
</reference>
<dbReference type="Gene3D" id="3.40.50.2300">
    <property type="match status" value="1"/>
</dbReference>
<evidence type="ECO:0000313" key="2">
    <source>
        <dbReference type="EMBL" id="KUG21609.1"/>
    </source>
</evidence>
<feature type="domain" description="Response regulatory" evidence="1">
    <location>
        <begin position="33"/>
        <end position="164"/>
    </location>
</feature>
<dbReference type="InterPro" id="IPR058245">
    <property type="entry name" value="NreC/VraR/RcsB-like_REC"/>
</dbReference>
<dbReference type="AlphaFoldDB" id="A0A0W8FL87"/>
<dbReference type="InterPro" id="IPR011006">
    <property type="entry name" value="CheY-like_superfamily"/>
</dbReference>
<organism evidence="2">
    <name type="scientific">hydrocarbon metagenome</name>
    <dbReference type="NCBI Taxonomy" id="938273"/>
    <lineage>
        <taxon>unclassified sequences</taxon>
        <taxon>metagenomes</taxon>
        <taxon>ecological metagenomes</taxon>
    </lineage>
</organism>
<dbReference type="PROSITE" id="PS50110">
    <property type="entry name" value="RESPONSE_REGULATORY"/>
    <property type="match status" value="1"/>
</dbReference>
<dbReference type="InterPro" id="IPR001789">
    <property type="entry name" value="Sig_transdc_resp-reg_receiver"/>
</dbReference>
<protein>
    <recommendedName>
        <fullName evidence="1">Response regulatory domain-containing protein</fullName>
    </recommendedName>
</protein>
<gene>
    <name evidence="2" type="ORF">ASZ90_008633</name>
</gene>
<comment type="caution">
    <text evidence="2">The sequence shown here is derived from an EMBL/GenBank/DDBJ whole genome shotgun (WGS) entry which is preliminary data.</text>
</comment>
<dbReference type="SMART" id="SM00448">
    <property type="entry name" value="REC"/>
    <property type="match status" value="1"/>
</dbReference>
<evidence type="ECO:0000259" key="1">
    <source>
        <dbReference type="PROSITE" id="PS50110"/>
    </source>
</evidence>
<dbReference type="PANTHER" id="PTHR43228:SF1">
    <property type="entry name" value="TWO-COMPONENT RESPONSE REGULATOR ARR22"/>
    <property type="match status" value="1"/>
</dbReference>
<sequence>MAEKRNDSESYEKGAYLQLLESIRRNMDPASNTVLLVDDDKGIRMKVAREVKAFDPSIVVFEASNGAEALETINIIRSKYVRDPLLIVLDLNMPVMDGWEVIKRLKKEYESKGKEAGIPIVALSSTSGEKNCLLSKKSIHEGKSGYTPLVSVAKETCTEKSNYDAAGEKGLLAWLEFFINEA</sequence>
<dbReference type="SUPFAM" id="SSF52172">
    <property type="entry name" value="CheY-like"/>
    <property type="match status" value="1"/>
</dbReference>
<name>A0A0W8FL87_9ZZZZ</name>
<dbReference type="Pfam" id="PF00072">
    <property type="entry name" value="Response_reg"/>
    <property type="match status" value="1"/>
</dbReference>
<dbReference type="InterPro" id="IPR052048">
    <property type="entry name" value="ST_Response_Regulator"/>
</dbReference>
<accession>A0A0W8FL87</accession>